<feature type="chain" id="PRO_5047230974" evidence="1">
    <location>
        <begin position="21"/>
        <end position="184"/>
    </location>
</feature>
<feature type="signal peptide" evidence="1">
    <location>
        <begin position="1"/>
        <end position="20"/>
    </location>
</feature>
<proteinExistence type="predicted"/>
<dbReference type="EMBL" id="CP060028">
    <property type="protein sequence ID" value="QND80539.1"/>
    <property type="molecule type" value="Genomic_DNA"/>
</dbReference>
<keyword evidence="1" id="KW-0732">Signal</keyword>
<reference evidence="2 3" key="1">
    <citation type="submission" date="2020-08" db="EMBL/GenBank/DDBJ databases">
        <title>Streptomycin resistant and MDR strain, P. mexicana.</title>
        <authorList>
            <person name="Ganesh-kumar S."/>
            <person name="Zhe T."/>
            <person name="Yu Z."/>
            <person name="Min Y."/>
        </authorList>
    </citation>
    <scope>NUCLEOTIDE SEQUENCE [LARGE SCALE GENOMIC DNA]</scope>
    <source>
        <strain evidence="2 3">GTZY</strain>
    </source>
</reference>
<gene>
    <name evidence="2" type="ORF">H4W19_01655</name>
</gene>
<sequence length="184" mass="19835">MRSIVLSGLFLLAVCGSAEATIVRSDTTLVGTINGADKYVLGYVRWSAVGAFGYGKPFLFNYQIAVDGGQAILVCSHAPLIIGQKALVVIKQHEETAPVGCAKGATFIPMGRLDTFMYPVSSALDKERDWIAIPPALNQEVGCKVQTLDYDLNVKDGAGKSTRDYAAALSSSRFVLWQDLRKCL</sequence>
<name>A0ABX6REZ1_PSEMX</name>
<dbReference type="Proteomes" id="UP000515506">
    <property type="component" value="Chromosome"/>
</dbReference>
<protein>
    <submittedName>
        <fullName evidence="2">Uncharacterized protein</fullName>
    </submittedName>
</protein>
<accession>A0ABX6REZ1</accession>
<evidence type="ECO:0000256" key="1">
    <source>
        <dbReference type="SAM" id="SignalP"/>
    </source>
</evidence>
<keyword evidence="3" id="KW-1185">Reference proteome</keyword>
<evidence type="ECO:0000313" key="2">
    <source>
        <dbReference type="EMBL" id="QND80539.1"/>
    </source>
</evidence>
<evidence type="ECO:0000313" key="3">
    <source>
        <dbReference type="Proteomes" id="UP000515506"/>
    </source>
</evidence>
<dbReference type="RefSeq" id="WP_185895753.1">
    <property type="nucleotide sequence ID" value="NZ_CP060028.1"/>
</dbReference>
<organism evidence="2 3">
    <name type="scientific">Pseudoxanthomonas mexicana</name>
    <dbReference type="NCBI Taxonomy" id="128785"/>
    <lineage>
        <taxon>Bacteria</taxon>
        <taxon>Pseudomonadati</taxon>
        <taxon>Pseudomonadota</taxon>
        <taxon>Gammaproteobacteria</taxon>
        <taxon>Lysobacterales</taxon>
        <taxon>Lysobacteraceae</taxon>
        <taxon>Pseudoxanthomonas</taxon>
    </lineage>
</organism>